<proteinExistence type="inferred from homology"/>
<name>A0A0C3D3Y7_9AGAM</name>
<feature type="region of interest" description="Disordered" evidence="9">
    <location>
        <begin position="204"/>
        <end position="237"/>
    </location>
</feature>
<feature type="compositionally biased region" description="Low complexity" evidence="9">
    <location>
        <begin position="208"/>
        <end position="223"/>
    </location>
</feature>
<dbReference type="AlphaFoldDB" id="A0A0C3D3Y7"/>
<evidence type="ECO:0000256" key="8">
    <source>
        <dbReference type="ARBA" id="ARBA00023326"/>
    </source>
</evidence>
<comment type="subcellular location">
    <subcellularLocation>
        <location evidence="1">Membrane</location>
        <topology evidence="1">Single-pass membrane protein</topology>
    </subcellularLocation>
</comment>
<evidence type="ECO:0000256" key="6">
    <source>
        <dbReference type="ARBA" id="ARBA00023136"/>
    </source>
</evidence>
<evidence type="ECO:0000256" key="11">
    <source>
        <dbReference type="SAM" id="SignalP"/>
    </source>
</evidence>
<dbReference type="OrthoDB" id="27095at2759"/>
<dbReference type="HOGENOM" id="CLU_073620_3_0_1"/>
<evidence type="ECO:0000256" key="2">
    <source>
        <dbReference type="ARBA" id="ARBA00008880"/>
    </source>
</evidence>
<dbReference type="GO" id="GO:0030246">
    <property type="term" value="F:carbohydrate binding"/>
    <property type="evidence" value="ECO:0007669"/>
    <property type="project" value="InterPro"/>
</dbReference>
<protein>
    <recommendedName>
        <fullName evidence="12">ER membrane protein complex subunit 7 beta-sandwich domain-containing protein</fullName>
    </recommendedName>
</protein>
<keyword evidence="3 10" id="KW-0812">Transmembrane</keyword>
<dbReference type="SUPFAM" id="SSF49452">
    <property type="entry name" value="Starch-binding domain-like"/>
    <property type="match status" value="1"/>
</dbReference>
<dbReference type="GO" id="GO:0000272">
    <property type="term" value="P:polysaccharide catabolic process"/>
    <property type="evidence" value="ECO:0007669"/>
    <property type="project" value="UniProtKB-KW"/>
</dbReference>
<dbReference type="EMBL" id="KN822286">
    <property type="protein sequence ID" value="KIM51094.1"/>
    <property type="molecule type" value="Genomic_DNA"/>
</dbReference>
<dbReference type="Pfam" id="PF09430">
    <property type="entry name" value="EMC7_beta-sandw"/>
    <property type="match status" value="1"/>
</dbReference>
<dbReference type="Proteomes" id="UP000053989">
    <property type="component" value="Unassembled WGS sequence"/>
</dbReference>
<evidence type="ECO:0000256" key="10">
    <source>
        <dbReference type="SAM" id="Phobius"/>
    </source>
</evidence>
<evidence type="ECO:0000256" key="1">
    <source>
        <dbReference type="ARBA" id="ARBA00004167"/>
    </source>
</evidence>
<dbReference type="InterPro" id="IPR013784">
    <property type="entry name" value="Carb-bd-like_fold"/>
</dbReference>
<accession>A0A0C3D3Y7</accession>
<keyword evidence="7" id="KW-0119">Carbohydrate metabolism</keyword>
<feature type="signal peptide" evidence="11">
    <location>
        <begin position="1"/>
        <end position="18"/>
    </location>
</feature>
<dbReference type="GO" id="GO:0072546">
    <property type="term" value="C:EMC complex"/>
    <property type="evidence" value="ECO:0007669"/>
    <property type="project" value="TreeGrafter"/>
</dbReference>
<feature type="chain" id="PRO_5002163245" description="ER membrane protein complex subunit 7 beta-sandwich domain-containing protein" evidence="11">
    <location>
        <begin position="19"/>
        <end position="237"/>
    </location>
</feature>
<evidence type="ECO:0000313" key="13">
    <source>
        <dbReference type="EMBL" id="KIM51094.1"/>
    </source>
</evidence>
<sequence>MRLVSLLSVLAGLKTALAIDLVGHVQWNDLCPNYKTLGATKVILDAGRYSARVTWNGNFSIPDVDPGTYVMSVLSHDHTFDKLRIDISSTSALPEIKSHVFGTPLLSPSAVFLSYPITLTPRGKNSYFKPHESFSVLGMFQNPMMVLMLLTGLMLLGLPYVMKNTDPQTLEEIKGQHAKFANIQNSIQSGNIKSGISALLTGDEETKSAGASSGARAQSNNGSTVQQRKAGKGGKRR</sequence>
<dbReference type="STRING" id="1036808.A0A0C3D3Y7"/>
<keyword evidence="6 10" id="KW-0472">Membrane</keyword>
<evidence type="ECO:0000256" key="7">
    <source>
        <dbReference type="ARBA" id="ARBA00023277"/>
    </source>
</evidence>
<reference evidence="14" key="2">
    <citation type="submission" date="2015-01" db="EMBL/GenBank/DDBJ databases">
        <title>Evolutionary Origins and Diversification of the Mycorrhizal Mutualists.</title>
        <authorList>
            <consortium name="DOE Joint Genome Institute"/>
            <consortium name="Mycorrhizal Genomics Consortium"/>
            <person name="Kohler A."/>
            <person name="Kuo A."/>
            <person name="Nagy L.G."/>
            <person name="Floudas D."/>
            <person name="Copeland A."/>
            <person name="Barry K.W."/>
            <person name="Cichocki N."/>
            <person name="Veneault-Fourrey C."/>
            <person name="LaButti K."/>
            <person name="Lindquist E.A."/>
            <person name="Lipzen A."/>
            <person name="Lundell T."/>
            <person name="Morin E."/>
            <person name="Murat C."/>
            <person name="Riley R."/>
            <person name="Ohm R."/>
            <person name="Sun H."/>
            <person name="Tunlid A."/>
            <person name="Henrissat B."/>
            <person name="Grigoriev I.V."/>
            <person name="Hibbett D.S."/>
            <person name="Martin F."/>
        </authorList>
    </citation>
    <scope>NUCLEOTIDE SEQUENCE [LARGE SCALE GENOMIC DNA]</scope>
    <source>
        <strain evidence="14">Foug A</strain>
    </source>
</reference>
<evidence type="ECO:0000256" key="9">
    <source>
        <dbReference type="SAM" id="MobiDB-lite"/>
    </source>
</evidence>
<comment type="similarity">
    <text evidence="2">Belongs to the EMC7 family.</text>
</comment>
<evidence type="ECO:0000256" key="5">
    <source>
        <dbReference type="ARBA" id="ARBA00022989"/>
    </source>
</evidence>
<feature type="domain" description="ER membrane protein complex subunit 7 beta-sandwich" evidence="12">
    <location>
        <begin position="39"/>
        <end position="147"/>
    </location>
</feature>
<reference evidence="13 14" key="1">
    <citation type="submission" date="2014-04" db="EMBL/GenBank/DDBJ databases">
        <authorList>
            <consortium name="DOE Joint Genome Institute"/>
            <person name="Kuo A."/>
            <person name="Kohler A."/>
            <person name="Nagy L.G."/>
            <person name="Floudas D."/>
            <person name="Copeland A."/>
            <person name="Barry K.W."/>
            <person name="Cichocki N."/>
            <person name="Veneault-Fourrey C."/>
            <person name="LaButti K."/>
            <person name="Lindquist E.A."/>
            <person name="Lipzen A."/>
            <person name="Lundell T."/>
            <person name="Morin E."/>
            <person name="Murat C."/>
            <person name="Sun H."/>
            <person name="Tunlid A."/>
            <person name="Henrissat B."/>
            <person name="Grigoriev I.V."/>
            <person name="Hibbett D.S."/>
            <person name="Martin F."/>
            <person name="Nordberg H.P."/>
            <person name="Cantor M.N."/>
            <person name="Hua S.X."/>
        </authorList>
    </citation>
    <scope>NUCLEOTIDE SEQUENCE [LARGE SCALE GENOMIC DNA]</scope>
    <source>
        <strain evidence="13 14">Foug A</strain>
    </source>
</reference>
<evidence type="ECO:0000313" key="14">
    <source>
        <dbReference type="Proteomes" id="UP000053989"/>
    </source>
</evidence>
<dbReference type="FunCoup" id="A0A0C3D3Y7">
    <property type="interactions" value="81"/>
</dbReference>
<dbReference type="PANTHER" id="PTHR13605:SF4">
    <property type="entry name" value="ER MEMBRANE PROTEIN COMPLEX SUBUNIT 7"/>
    <property type="match status" value="1"/>
</dbReference>
<evidence type="ECO:0000256" key="3">
    <source>
        <dbReference type="ARBA" id="ARBA00022692"/>
    </source>
</evidence>
<dbReference type="InterPro" id="IPR019008">
    <property type="entry name" value="Beta_sandwich_EMC7"/>
</dbReference>
<dbReference type="PANTHER" id="PTHR13605">
    <property type="entry name" value="ER MEMBRANE PROTEIN COMPLEX SUBUNIT 7"/>
    <property type="match status" value="1"/>
</dbReference>
<keyword evidence="5 10" id="KW-1133">Transmembrane helix</keyword>
<keyword evidence="8" id="KW-0624">Polysaccharide degradation</keyword>
<gene>
    <name evidence="13" type="ORF">SCLCIDRAFT_1224851</name>
</gene>
<dbReference type="InterPro" id="IPR039163">
    <property type="entry name" value="EMC7"/>
</dbReference>
<keyword evidence="14" id="KW-1185">Reference proteome</keyword>
<keyword evidence="4 11" id="KW-0732">Signal</keyword>
<evidence type="ECO:0000256" key="4">
    <source>
        <dbReference type="ARBA" id="ARBA00022729"/>
    </source>
</evidence>
<dbReference type="InParanoid" id="A0A0C3D3Y7"/>
<evidence type="ECO:0000259" key="12">
    <source>
        <dbReference type="Pfam" id="PF09430"/>
    </source>
</evidence>
<feature type="transmembrane region" description="Helical" evidence="10">
    <location>
        <begin position="144"/>
        <end position="162"/>
    </location>
</feature>
<organism evidence="13 14">
    <name type="scientific">Scleroderma citrinum Foug A</name>
    <dbReference type="NCBI Taxonomy" id="1036808"/>
    <lineage>
        <taxon>Eukaryota</taxon>
        <taxon>Fungi</taxon>
        <taxon>Dikarya</taxon>
        <taxon>Basidiomycota</taxon>
        <taxon>Agaricomycotina</taxon>
        <taxon>Agaricomycetes</taxon>
        <taxon>Agaricomycetidae</taxon>
        <taxon>Boletales</taxon>
        <taxon>Sclerodermatineae</taxon>
        <taxon>Sclerodermataceae</taxon>
        <taxon>Scleroderma</taxon>
    </lineage>
</organism>